<dbReference type="EMBL" id="QJNU01000051">
    <property type="protein sequence ID" value="RYP08933.1"/>
    <property type="molecule type" value="Genomic_DNA"/>
</dbReference>
<feature type="compositionally biased region" description="Low complexity" evidence="1">
    <location>
        <begin position="1029"/>
        <end position="1038"/>
    </location>
</feature>
<name>A0A4Q4TTV5_9PEZI</name>
<dbReference type="STRING" id="155417.A0A4Q4TTV5"/>
<feature type="compositionally biased region" description="Low complexity" evidence="1">
    <location>
        <begin position="217"/>
        <end position="232"/>
    </location>
</feature>
<feature type="region of interest" description="Disordered" evidence="1">
    <location>
        <begin position="1"/>
        <end position="92"/>
    </location>
</feature>
<feature type="compositionally biased region" description="Polar residues" evidence="1">
    <location>
        <begin position="323"/>
        <end position="337"/>
    </location>
</feature>
<evidence type="ECO:0000256" key="1">
    <source>
        <dbReference type="SAM" id="MobiDB-lite"/>
    </source>
</evidence>
<feature type="compositionally biased region" description="Basic and acidic residues" evidence="1">
    <location>
        <begin position="988"/>
        <end position="1015"/>
    </location>
</feature>
<feature type="compositionally biased region" description="Polar residues" evidence="1">
    <location>
        <begin position="169"/>
        <end position="180"/>
    </location>
</feature>
<feature type="compositionally biased region" description="Low complexity" evidence="1">
    <location>
        <begin position="937"/>
        <end position="947"/>
    </location>
</feature>
<accession>A0A4Q4TTV5</accession>
<feature type="compositionally biased region" description="Basic and acidic residues" evidence="1">
    <location>
        <begin position="195"/>
        <end position="208"/>
    </location>
</feature>
<organism evidence="2 3">
    <name type="scientific">Monosporascus ibericus</name>
    <dbReference type="NCBI Taxonomy" id="155417"/>
    <lineage>
        <taxon>Eukaryota</taxon>
        <taxon>Fungi</taxon>
        <taxon>Dikarya</taxon>
        <taxon>Ascomycota</taxon>
        <taxon>Pezizomycotina</taxon>
        <taxon>Sordariomycetes</taxon>
        <taxon>Xylariomycetidae</taxon>
        <taxon>Xylariales</taxon>
        <taxon>Xylariales incertae sedis</taxon>
        <taxon>Monosporascus</taxon>
    </lineage>
</organism>
<evidence type="ECO:0000313" key="3">
    <source>
        <dbReference type="Proteomes" id="UP000293360"/>
    </source>
</evidence>
<feature type="compositionally biased region" description="Low complexity" evidence="1">
    <location>
        <begin position="890"/>
        <end position="907"/>
    </location>
</feature>
<feature type="region of interest" description="Disordered" evidence="1">
    <location>
        <begin position="153"/>
        <end position="337"/>
    </location>
</feature>
<gene>
    <name evidence="2" type="ORF">DL764_001586</name>
</gene>
<feature type="compositionally biased region" description="Basic and acidic residues" evidence="1">
    <location>
        <begin position="43"/>
        <end position="54"/>
    </location>
</feature>
<dbReference type="Proteomes" id="UP000293360">
    <property type="component" value="Unassembled WGS sequence"/>
</dbReference>
<feature type="compositionally biased region" description="Polar residues" evidence="1">
    <location>
        <begin position="1"/>
        <end position="18"/>
    </location>
</feature>
<reference evidence="2 3" key="1">
    <citation type="submission" date="2018-06" db="EMBL/GenBank/DDBJ databases">
        <title>Complete Genomes of Monosporascus.</title>
        <authorList>
            <person name="Robinson A.J."/>
            <person name="Natvig D.O."/>
        </authorList>
    </citation>
    <scope>NUCLEOTIDE SEQUENCE [LARGE SCALE GENOMIC DNA]</scope>
    <source>
        <strain evidence="2 3">CBS 110550</strain>
    </source>
</reference>
<feature type="compositionally biased region" description="Basic and acidic residues" evidence="1">
    <location>
        <begin position="948"/>
        <end position="962"/>
    </location>
</feature>
<keyword evidence="3" id="KW-1185">Reference proteome</keyword>
<sequence length="1048" mass="115878">MTSIRFQFHSSPKNSPVRSHSLENEPYLTSPSPQPPPLHTPPRKKEFGFGHDMDIVESDLVQARSSSPPSARPRLPKPLRASEESYPRPPKHKVISSKLGELVSKFEAREAESNARKFGAKFSQLSLTGKEMEVLRPLMSFESLLDPAAFEIAPPTTDFKTPLPRRLAKSQSAQQITATPSGIRISPHNDTSRNSSEKRSRNRGDKLSENAAALDHNQPSSSQRSLLRQNPSVADLRKALERNVSQEGSPHLPQTPKSNLKAGESPQRPHRESGDMQRSSSSLRHSKPLTSNIPNRQTCATSATPSSARPRAHRKELKGKRPQQFSPTPPKTATQWGSPAVSMVILGRFRQQQDGIRELPKLPPPSQILLDVGPAERVTVELDSPASLTEATNRICRKALPRSSSASSFFARRSPPHQDATTMETVGLAAGAIPVKIAPIPKSDSKPEIPPRRMGKVSDLRRLFDWTSTKSPSFGPSLSFNGHCSSSPIDIKAGGVTRLDGQLELPVSLSVTSCDPSLSTEIPTNGFSYDFSEHPNNIKSSKSAVMLACPRTPEIFHGPNKPKRSIPPDSPIKDRIEHFESLGKPSSELRDIRGGCAKSHDANLHATCKRNGEAEYKGRASGGWRPIQESGVRIWRRISQSLSHTMDNGDGDGGSEHPASHADHNAARAPSRTSGFTFHTRHSFAYHFYRLSDIRRSSTAFSSQRSSSVDIDETVVTTLESNMPYSTYVRPPRRFSPTPWRLHRHRQVSLRQSLPFLARNPRNPDNYSSRDFDVPATFGFDGNVESKHPRRGRRYQFTSESADEIVAESSNNDKNLHDPAHLRYVSPRPATPQGDPGALEKVRSQQTNSREARRRSRHDQKRRERELKADTKLFGPEQRENEYRTGPGFLDSSQSLPLPLSFPSIHPTRGGDKGKGKGKATSAIPEEEPGERADTPSSRATAETTSATEDRRYESIKREKTGKAKKRWMRKDRSWGKKTDSGFVVRQSRIEKIRQPKPKRPEQAKKLVNMDKDKMTSSGTLATLGGSAGVVSCSAGAPGPAGGNSKEY</sequence>
<feature type="compositionally biased region" description="Low complexity" evidence="1">
    <location>
        <begin position="63"/>
        <end position="73"/>
    </location>
</feature>
<protein>
    <submittedName>
        <fullName evidence="2">Uncharacterized protein</fullName>
    </submittedName>
</protein>
<evidence type="ECO:0000313" key="2">
    <source>
        <dbReference type="EMBL" id="RYP08933.1"/>
    </source>
</evidence>
<comment type="caution">
    <text evidence="2">The sequence shown here is derived from an EMBL/GenBank/DDBJ whole genome shotgun (WGS) entry which is preliminary data.</text>
</comment>
<feature type="region of interest" description="Disordered" evidence="1">
    <location>
        <begin position="753"/>
        <end position="1048"/>
    </location>
</feature>
<feature type="region of interest" description="Disordered" evidence="1">
    <location>
        <begin position="643"/>
        <end position="674"/>
    </location>
</feature>
<feature type="compositionally biased region" description="Polar residues" evidence="1">
    <location>
        <begin position="276"/>
        <end position="307"/>
    </location>
</feature>
<feature type="compositionally biased region" description="Basic residues" evidence="1">
    <location>
        <begin position="310"/>
        <end position="321"/>
    </location>
</feature>
<feature type="compositionally biased region" description="Basic and acidic residues" evidence="1">
    <location>
        <begin position="654"/>
        <end position="666"/>
    </location>
</feature>
<dbReference type="OrthoDB" id="4778178at2759"/>
<feature type="compositionally biased region" description="Basic and acidic residues" evidence="1">
    <location>
        <begin position="861"/>
        <end position="883"/>
    </location>
</feature>
<proteinExistence type="predicted"/>
<feature type="compositionally biased region" description="Basic and acidic residues" evidence="1">
    <location>
        <begin position="971"/>
        <end position="980"/>
    </location>
</feature>
<dbReference type="AlphaFoldDB" id="A0A4Q4TTV5"/>